<keyword evidence="1" id="KW-0472">Membrane</keyword>
<comment type="caution">
    <text evidence="2">The sequence shown here is derived from an EMBL/GenBank/DDBJ whole genome shotgun (WGS) entry which is preliminary data.</text>
</comment>
<reference evidence="2 3" key="1">
    <citation type="submission" date="2007-08" db="EMBL/GenBank/DDBJ databases">
        <authorList>
            <person name="Fulton L."/>
            <person name="Clifton S."/>
            <person name="Fulton B."/>
            <person name="Xu J."/>
            <person name="Minx P."/>
            <person name="Pepin K.H."/>
            <person name="Johnson M."/>
            <person name="Thiruvilangam P."/>
            <person name="Bhonagiri V."/>
            <person name="Nash W.E."/>
            <person name="Mardis E.R."/>
            <person name="Wilson R.K."/>
        </authorList>
    </citation>
    <scope>NUCLEOTIDE SEQUENCE [LARGE SCALE GENOMIC DNA]</scope>
    <source>
        <strain evidence="3">ATCC BAA-613 / DSM 15670 / CCUG 46953 / JCM 12243 / WAL 16351</strain>
    </source>
</reference>
<protein>
    <submittedName>
        <fullName evidence="2">Uncharacterized protein</fullName>
    </submittedName>
</protein>
<dbReference type="EMBL" id="ABCC02000045">
    <property type="protein sequence ID" value="EDP13870.1"/>
    <property type="molecule type" value="Genomic_DNA"/>
</dbReference>
<evidence type="ECO:0000313" key="3">
    <source>
        <dbReference type="Proteomes" id="UP000005396"/>
    </source>
</evidence>
<feature type="transmembrane region" description="Helical" evidence="1">
    <location>
        <begin position="12"/>
        <end position="31"/>
    </location>
</feature>
<organism evidence="2 3">
    <name type="scientific">Enterocloster bolteae (strain ATCC BAA-613 / DSM 15670 / CCUG 46953 / JCM 12243 / WAL 16351)</name>
    <name type="common">Clostridium bolteae</name>
    <dbReference type="NCBI Taxonomy" id="411902"/>
    <lineage>
        <taxon>Bacteria</taxon>
        <taxon>Bacillati</taxon>
        <taxon>Bacillota</taxon>
        <taxon>Clostridia</taxon>
        <taxon>Lachnospirales</taxon>
        <taxon>Lachnospiraceae</taxon>
        <taxon>Enterocloster</taxon>
    </lineage>
</organism>
<proteinExistence type="predicted"/>
<dbReference type="HOGENOM" id="CLU_3287315_0_0_9"/>
<evidence type="ECO:0000256" key="1">
    <source>
        <dbReference type="SAM" id="Phobius"/>
    </source>
</evidence>
<gene>
    <name evidence="2" type="ORF">CLOBOL_05907</name>
</gene>
<dbReference type="PaxDb" id="411902-CLOBOL_05907"/>
<accession>A8S1A8</accession>
<sequence>MYKIITWRPVFHNFFCFDMPVAGGTLIWYNLPVKAGWHNP</sequence>
<reference evidence="2 3" key="2">
    <citation type="submission" date="2007-09" db="EMBL/GenBank/DDBJ databases">
        <title>Draft genome sequence of Clostridium bolteae (ATCC BAA-613).</title>
        <authorList>
            <person name="Sudarsanam P."/>
            <person name="Ley R."/>
            <person name="Guruge J."/>
            <person name="Turnbaugh P.J."/>
            <person name="Mahowald M."/>
            <person name="Liep D."/>
            <person name="Gordon J."/>
        </authorList>
    </citation>
    <scope>NUCLEOTIDE SEQUENCE [LARGE SCALE GENOMIC DNA]</scope>
    <source>
        <strain evidence="3">ATCC BAA-613 / DSM 15670 / CCUG 46953 / JCM 12243 / WAL 16351</strain>
    </source>
</reference>
<keyword evidence="1" id="KW-1133">Transmembrane helix</keyword>
<dbReference type="Proteomes" id="UP000005396">
    <property type="component" value="Unassembled WGS sequence"/>
</dbReference>
<keyword evidence="1" id="KW-0812">Transmembrane</keyword>
<evidence type="ECO:0000313" key="2">
    <source>
        <dbReference type="EMBL" id="EDP13870.1"/>
    </source>
</evidence>
<dbReference type="AlphaFoldDB" id="A8S1A8"/>
<name>A8S1A8_ENTBW</name>